<evidence type="ECO:0000256" key="3">
    <source>
        <dbReference type="ARBA" id="ARBA00022605"/>
    </source>
</evidence>
<dbReference type="UniPathway" id="UPA00049">
    <property type="reaction ID" value="UER00061"/>
</dbReference>
<dbReference type="InterPro" id="IPR000581">
    <property type="entry name" value="ILV_EDD_N"/>
</dbReference>
<keyword evidence="6 15" id="KW-0460">Magnesium</keyword>
<sequence length="605" mass="64966">MSNTLNFSISGDELKKRSDTITEGTDRAPGRSLLYATGQVKDPADMKKPFIAIANSYIEIVPGHVHLRELAEIAKDEIRKAGGVPFEFNTIGVDDGIAMGHIGMRYSLPSREIIADSAETVINAHWFDGVLFMPNCDKITPGMLMAAARTNVPAAFVSGGPMKAGLDPNGKAATLSTVFEAVGAFKDGKMSKEDFLELEQNACPGCGSCAGMYTANSMNSLMEAMGMALPYNGTTLAVSKERRELVRQAARQVMYNVEHNVKPRDIMTKAAFDDSFALDMAMGGSTNTVLHGLAIAHEAGIDYSEREINEIAKKTPHLAKIVPSSSWTMEDVHNAGGIPAIMNELIEKGGILHPDRPTITGKTIRENVAGAHTLNPEVIRPLDNPYSDQGGLSILYGNIAKDGSVIKVAGVDPDIKKFVGKAICFDSHDDAVAGIDNGSVKAGDVVVIRYEGPKGGPGMPEMLNPTSDIIGRGLGRTVALITDGRFSGATHGICVGHVSPEAAAGGEIALIKDGDQITIDLEKRTLDVAVSQQEFAERRKGLKPFQPKVRMGYLARYQYLVTSANTGGIMRGADELFGVAEEQNKKDKHEYVCDEKCLCHEKETK</sequence>
<evidence type="ECO:0000256" key="7">
    <source>
        <dbReference type="ARBA" id="ARBA00023004"/>
    </source>
</evidence>
<evidence type="ECO:0000256" key="13">
    <source>
        <dbReference type="ARBA" id="ARBA00029437"/>
    </source>
</evidence>
<dbReference type="InterPro" id="IPR037237">
    <property type="entry name" value="IlvD/EDD_N"/>
</dbReference>
<evidence type="ECO:0000256" key="8">
    <source>
        <dbReference type="ARBA" id="ARBA00023014"/>
    </source>
</evidence>
<dbReference type="NCBIfam" id="NF002068">
    <property type="entry name" value="PRK00911.1"/>
    <property type="match status" value="1"/>
</dbReference>
<dbReference type="InterPro" id="IPR042096">
    <property type="entry name" value="Dihydro-acid_dehy_C"/>
</dbReference>
<evidence type="ECO:0000256" key="9">
    <source>
        <dbReference type="ARBA" id="ARBA00023239"/>
    </source>
</evidence>
<comment type="similarity">
    <text evidence="2 15">Belongs to the IlvD/Edd family.</text>
</comment>
<keyword evidence="7 15" id="KW-0408">Iron</keyword>
<dbReference type="Proteomes" id="UP000051621">
    <property type="component" value="Unassembled WGS sequence"/>
</dbReference>
<organism evidence="18 19">
    <name type="scientific">Liquorilactobacillus capillatus DSM 19910</name>
    <dbReference type="NCBI Taxonomy" id="1423731"/>
    <lineage>
        <taxon>Bacteria</taxon>
        <taxon>Bacillati</taxon>
        <taxon>Bacillota</taxon>
        <taxon>Bacilli</taxon>
        <taxon>Lactobacillales</taxon>
        <taxon>Lactobacillaceae</taxon>
        <taxon>Liquorilactobacillus</taxon>
    </lineage>
</organism>
<name>A0A0R1M1V7_9LACO</name>
<feature type="binding site" evidence="15">
    <location>
        <position position="95"/>
    </location>
    <ligand>
        <name>Mg(2+)</name>
        <dbReference type="ChEBI" id="CHEBI:18420"/>
    </ligand>
</feature>
<comment type="subunit">
    <text evidence="15">Homodimer.</text>
</comment>
<evidence type="ECO:0000256" key="6">
    <source>
        <dbReference type="ARBA" id="ARBA00022842"/>
    </source>
</evidence>
<comment type="cofactor">
    <cofactor evidence="1 15">
        <name>Mg(2+)</name>
        <dbReference type="ChEBI" id="CHEBI:18420"/>
    </cofactor>
</comment>
<dbReference type="GO" id="GO:0009097">
    <property type="term" value="P:isoleucine biosynthetic process"/>
    <property type="evidence" value="ECO:0007669"/>
    <property type="project" value="UniProtKB-UniRule"/>
</dbReference>
<keyword evidence="5 15" id="KW-0479">Metal-binding</keyword>
<dbReference type="InterPro" id="IPR020558">
    <property type="entry name" value="DiOHA_6PGluconate_deHydtase_CS"/>
</dbReference>
<evidence type="ECO:0000256" key="11">
    <source>
        <dbReference type="ARBA" id="ARBA00029304"/>
    </source>
</evidence>
<evidence type="ECO:0000313" key="19">
    <source>
        <dbReference type="Proteomes" id="UP000051621"/>
    </source>
</evidence>
<evidence type="ECO:0000256" key="12">
    <source>
        <dbReference type="ARBA" id="ARBA00029436"/>
    </source>
</evidence>
<feature type="domain" description="Dihydroxy-acid/6-phosphogluconate dehydratase C-terminal" evidence="17">
    <location>
        <begin position="377"/>
        <end position="567"/>
    </location>
</feature>
<dbReference type="GO" id="GO:0005829">
    <property type="term" value="C:cytosol"/>
    <property type="evidence" value="ECO:0007669"/>
    <property type="project" value="TreeGrafter"/>
</dbReference>
<feature type="binding site" evidence="15">
    <location>
        <position position="137"/>
    </location>
    <ligand>
        <name>Mg(2+)</name>
        <dbReference type="ChEBI" id="CHEBI:18420"/>
    </ligand>
</feature>
<evidence type="ECO:0000256" key="15">
    <source>
        <dbReference type="HAMAP-Rule" id="MF_00012"/>
    </source>
</evidence>
<dbReference type="RefSeq" id="WP_083478755.1">
    <property type="nucleotide sequence ID" value="NZ_AZEF01000017.1"/>
</dbReference>
<dbReference type="NCBIfam" id="TIGR00110">
    <property type="entry name" value="ilvD"/>
    <property type="match status" value="1"/>
</dbReference>
<keyword evidence="9 15" id="KW-0456">Lyase</keyword>
<evidence type="ECO:0000256" key="14">
    <source>
        <dbReference type="ARBA" id="ARBA00029490"/>
    </source>
</evidence>
<keyword evidence="8 15" id="KW-0411">Iron-sulfur</keyword>
<dbReference type="PROSITE" id="PS00887">
    <property type="entry name" value="ILVD_EDD_2"/>
    <property type="match status" value="1"/>
</dbReference>
<dbReference type="STRING" id="1423731.FC81_GL000969"/>
<keyword evidence="4 15" id="KW-0001">2Fe-2S</keyword>
<evidence type="ECO:0000259" key="16">
    <source>
        <dbReference type="Pfam" id="PF00920"/>
    </source>
</evidence>
<evidence type="ECO:0000256" key="10">
    <source>
        <dbReference type="ARBA" id="ARBA00023304"/>
    </source>
</evidence>
<dbReference type="PANTHER" id="PTHR43661:SF3">
    <property type="entry name" value="D-XYLONATE DEHYDRATASE YAGF-RELATED"/>
    <property type="match status" value="1"/>
</dbReference>
<accession>A0A0R1M1V7</accession>
<feature type="binding site" description="via carbamate group" evidence="15">
    <location>
        <position position="138"/>
    </location>
    <ligand>
        <name>Mg(2+)</name>
        <dbReference type="ChEBI" id="CHEBI:18420"/>
    </ligand>
</feature>
<comment type="caution">
    <text evidence="15">Lacks conserved residue(s) required for the propagation of feature annotation.</text>
</comment>
<comment type="function">
    <text evidence="15">Functions in the biosynthesis of branched-chain amino acids. Catalyzes the dehydration of (2R,3R)-2,3-dihydroxy-3-methylpentanoate (2,3-dihydroxy-3-methylvalerate) into 2-oxo-3-methylpentanoate (2-oxo-3-methylvalerate) and of (2R)-2,3-dihydroxy-3-methylbutanoate (2,3-dihydroxyisovalerate) into 2-oxo-3-methylbutanoate (2-oxoisovalerate), the penultimate precursor to L-isoleucine and L-valine, respectively.</text>
</comment>
<evidence type="ECO:0000256" key="5">
    <source>
        <dbReference type="ARBA" id="ARBA00022723"/>
    </source>
</evidence>
<comment type="catalytic activity">
    <reaction evidence="11">
        <text>(2R)-2,3-dihydroxy-3-methylbutanoate = 3-methyl-2-oxobutanoate + H2O</text>
        <dbReference type="Rhea" id="RHEA:24809"/>
        <dbReference type="ChEBI" id="CHEBI:11851"/>
        <dbReference type="ChEBI" id="CHEBI:15377"/>
        <dbReference type="ChEBI" id="CHEBI:49072"/>
        <dbReference type="EC" id="4.2.1.9"/>
    </reaction>
    <physiologicalReaction direction="left-to-right" evidence="11">
        <dbReference type="Rhea" id="RHEA:24810"/>
    </physiologicalReaction>
</comment>
<evidence type="ECO:0000256" key="2">
    <source>
        <dbReference type="ARBA" id="ARBA00006486"/>
    </source>
</evidence>
<dbReference type="EC" id="4.2.1.9" evidence="14 15"/>
<dbReference type="PANTHER" id="PTHR43661">
    <property type="entry name" value="D-XYLONATE DEHYDRATASE"/>
    <property type="match status" value="1"/>
</dbReference>
<dbReference type="PATRIC" id="fig|1423731.3.peg.995"/>
<dbReference type="GO" id="GO:0051537">
    <property type="term" value="F:2 iron, 2 sulfur cluster binding"/>
    <property type="evidence" value="ECO:0007669"/>
    <property type="project" value="UniProtKB-UniRule"/>
</dbReference>
<dbReference type="Pfam" id="PF00920">
    <property type="entry name" value="ILVD_EDD_N"/>
    <property type="match status" value="1"/>
</dbReference>
<evidence type="ECO:0000256" key="4">
    <source>
        <dbReference type="ARBA" id="ARBA00022714"/>
    </source>
</evidence>
<dbReference type="GO" id="GO:0009099">
    <property type="term" value="P:L-valine biosynthetic process"/>
    <property type="evidence" value="ECO:0007669"/>
    <property type="project" value="UniProtKB-UniRule"/>
</dbReference>
<feature type="modified residue" description="N6-carboxylysine" evidence="15">
    <location>
        <position position="138"/>
    </location>
</feature>
<comment type="catalytic activity">
    <reaction evidence="15">
        <text>(2R,3R)-2,3-dihydroxy-3-methylpentanoate = (S)-3-methyl-2-oxopentanoate + H2O</text>
        <dbReference type="Rhea" id="RHEA:27694"/>
        <dbReference type="ChEBI" id="CHEBI:15377"/>
        <dbReference type="ChEBI" id="CHEBI:35146"/>
        <dbReference type="ChEBI" id="CHEBI:49258"/>
        <dbReference type="EC" id="4.2.1.9"/>
    </reaction>
</comment>
<comment type="caution">
    <text evidence="18">The sequence shown here is derived from an EMBL/GenBank/DDBJ whole genome shotgun (WGS) entry which is preliminary data.</text>
</comment>
<dbReference type="EMBL" id="AZEF01000017">
    <property type="protein sequence ID" value="KRL01980.1"/>
    <property type="molecule type" value="Genomic_DNA"/>
</dbReference>
<keyword evidence="10 15" id="KW-0100">Branched-chain amino acid biosynthesis</keyword>
<keyword evidence="19" id="KW-1185">Reference proteome</keyword>
<dbReference type="Pfam" id="PF24877">
    <property type="entry name" value="ILV_EDD_C"/>
    <property type="match status" value="1"/>
</dbReference>
<dbReference type="HAMAP" id="MF_00012">
    <property type="entry name" value="IlvD"/>
    <property type="match status" value="1"/>
</dbReference>
<dbReference type="UniPathway" id="UPA00047">
    <property type="reaction ID" value="UER00057"/>
</dbReference>
<comment type="pathway">
    <text evidence="12 15">Amino-acid biosynthesis; L-valine biosynthesis; L-valine from pyruvate: step 3/4.</text>
</comment>
<dbReference type="GO" id="GO:0000287">
    <property type="term" value="F:magnesium ion binding"/>
    <property type="evidence" value="ECO:0007669"/>
    <property type="project" value="UniProtKB-UniRule"/>
</dbReference>
<evidence type="ECO:0000256" key="1">
    <source>
        <dbReference type="ARBA" id="ARBA00001946"/>
    </source>
</evidence>
<dbReference type="SUPFAM" id="SSF143975">
    <property type="entry name" value="IlvD/EDD N-terminal domain-like"/>
    <property type="match status" value="1"/>
</dbReference>
<gene>
    <name evidence="15" type="primary">ilvD</name>
    <name evidence="18" type="ORF">FC81_GL000969</name>
</gene>
<keyword evidence="3 15" id="KW-0028">Amino-acid biosynthesis</keyword>
<comment type="cofactor">
    <cofactor evidence="15">
        <name>[2Fe-2S] cluster</name>
        <dbReference type="ChEBI" id="CHEBI:190135"/>
    </cofactor>
    <text evidence="15">Binds 1 [2Fe-2S] cluster per subunit. This cluster acts as a Lewis acid cofactor.</text>
</comment>
<dbReference type="InterPro" id="IPR004404">
    <property type="entry name" value="DihydroxyA_deHydtase"/>
</dbReference>
<dbReference type="SUPFAM" id="SSF52016">
    <property type="entry name" value="LeuD/IlvD-like"/>
    <property type="match status" value="1"/>
</dbReference>
<evidence type="ECO:0000313" key="18">
    <source>
        <dbReference type="EMBL" id="KRL01980.1"/>
    </source>
</evidence>
<evidence type="ECO:0000259" key="17">
    <source>
        <dbReference type="Pfam" id="PF24877"/>
    </source>
</evidence>
<dbReference type="FunFam" id="3.50.30.80:FF:000001">
    <property type="entry name" value="Dihydroxy-acid dehydratase"/>
    <property type="match status" value="1"/>
</dbReference>
<feature type="domain" description="Dihydroxy-acid/6-phosphogluconate dehydratase N-terminal" evidence="16">
    <location>
        <begin position="48"/>
        <end position="367"/>
    </location>
</feature>
<dbReference type="Gene3D" id="3.50.30.80">
    <property type="entry name" value="IlvD/EDD C-terminal domain-like"/>
    <property type="match status" value="1"/>
</dbReference>
<feature type="active site" description="Proton acceptor" evidence="15">
    <location>
        <position position="487"/>
    </location>
</feature>
<dbReference type="InterPro" id="IPR056740">
    <property type="entry name" value="ILV_EDD_C"/>
</dbReference>
<reference evidence="18 19" key="1">
    <citation type="journal article" date="2015" name="Genome Announc.">
        <title>Expanding the biotechnology potential of lactobacilli through comparative genomics of 213 strains and associated genera.</title>
        <authorList>
            <person name="Sun Z."/>
            <person name="Harris H.M."/>
            <person name="McCann A."/>
            <person name="Guo C."/>
            <person name="Argimon S."/>
            <person name="Zhang W."/>
            <person name="Yang X."/>
            <person name="Jeffery I.B."/>
            <person name="Cooney J.C."/>
            <person name="Kagawa T.F."/>
            <person name="Liu W."/>
            <person name="Song Y."/>
            <person name="Salvetti E."/>
            <person name="Wrobel A."/>
            <person name="Rasinkangas P."/>
            <person name="Parkhill J."/>
            <person name="Rea M.C."/>
            <person name="O'Sullivan O."/>
            <person name="Ritari J."/>
            <person name="Douillard F.P."/>
            <person name="Paul Ross R."/>
            <person name="Yang R."/>
            <person name="Briner A.E."/>
            <person name="Felis G.E."/>
            <person name="de Vos W.M."/>
            <person name="Barrangou R."/>
            <person name="Klaenhammer T.R."/>
            <person name="Caufield P.W."/>
            <person name="Cui Y."/>
            <person name="Zhang H."/>
            <person name="O'Toole P.W."/>
        </authorList>
    </citation>
    <scope>NUCLEOTIDE SEQUENCE [LARGE SCALE GENOMIC DNA]</scope>
    <source>
        <strain evidence="18 19">DSM 19910</strain>
    </source>
</reference>
<comment type="pathway">
    <text evidence="13 15">Amino-acid biosynthesis; L-isoleucine biosynthesis; L-isoleucine from 2-oxobutanoate: step 3/4.</text>
</comment>
<protein>
    <recommendedName>
        <fullName evidence="14 15">Dihydroxy-acid dehydratase</fullName>
        <shortName evidence="15">DAD</shortName>
        <ecNumber evidence="14 15">4.2.1.9</ecNumber>
    </recommendedName>
</protein>
<dbReference type="GO" id="GO:0004160">
    <property type="term" value="F:dihydroxy-acid dehydratase activity"/>
    <property type="evidence" value="ECO:0007669"/>
    <property type="project" value="UniProtKB-UniRule"/>
</dbReference>
<feature type="binding site" evidence="15">
    <location>
        <position position="461"/>
    </location>
    <ligand>
        <name>Mg(2+)</name>
        <dbReference type="ChEBI" id="CHEBI:18420"/>
    </ligand>
</feature>
<dbReference type="PROSITE" id="PS00886">
    <property type="entry name" value="ILVD_EDD_1"/>
    <property type="match status" value="1"/>
</dbReference>
<dbReference type="AlphaFoldDB" id="A0A0R1M1V7"/>
<proteinExistence type="inferred from homology"/>